<protein>
    <submittedName>
        <fullName evidence="1">Uncharacterized protein</fullName>
    </submittedName>
</protein>
<organism evidence="1 2">
    <name type="scientific">Rickettsia canadensis (strain McKiel)</name>
    <dbReference type="NCBI Taxonomy" id="293613"/>
    <lineage>
        <taxon>Bacteria</taxon>
        <taxon>Pseudomonadati</taxon>
        <taxon>Pseudomonadota</taxon>
        <taxon>Alphaproteobacteria</taxon>
        <taxon>Rickettsiales</taxon>
        <taxon>Rickettsiaceae</taxon>
        <taxon>Rickettsieae</taxon>
        <taxon>Rickettsia</taxon>
        <taxon>belli group</taxon>
    </lineage>
</organism>
<dbReference type="AlphaFoldDB" id="A8EZC8"/>
<dbReference type="HOGENOM" id="CLU_3122146_0_0_5"/>
<sequence length="50" mass="5694">MLKDKGDYKIVEGFISAILKDTGYSGYLSIISVPLFDDIIRNELDEWVVL</sequence>
<dbReference type="STRING" id="293613.A1E_03920"/>
<evidence type="ECO:0000313" key="1">
    <source>
        <dbReference type="EMBL" id="ABV73711.1"/>
    </source>
</evidence>
<dbReference type="KEGG" id="rcm:A1E_03920"/>
<proteinExistence type="predicted"/>
<reference evidence="2" key="1">
    <citation type="submission" date="2007-09" db="EMBL/GenBank/DDBJ databases">
        <title>Complete genome sequence of Rickettsia canadensis.</title>
        <authorList>
            <person name="Madan A."/>
            <person name="Fahey J."/>
            <person name="Helton E."/>
            <person name="Ketteman M."/>
            <person name="Madan A."/>
            <person name="Rodrigues S."/>
            <person name="Sanchez A."/>
            <person name="Whiting M."/>
            <person name="Dasch G."/>
            <person name="Eremeeva M."/>
        </authorList>
    </citation>
    <scope>NUCLEOTIDE SEQUENCE [LARGE SCALE GENOMIC DNA]</scope>
    <source>
        <strain evidence="2">McKiel</strain>
    </source>
</reference>
<dbReference type="EMBL" id="CP000409">
    <property type="protein sequence ID" value="ABV73711.1"/>
    <property type="molecule type" value="Genomic_DNA"/>
</dbReference>
<accession>A8EZC8</accession>
<dbReference type="Proteomes" id="UP000007056">
    <property type="component" value="Chromosome"/>
</dbReference>
<gene>
    <name evidence="1" type="ordered locus">A1E_03920</name>
</gene>
<evidence type="ECO:0000313" key="2">
    <source>
        <dbReference type="Proteomes" id="UP000007056"/>
    </source>
</evidence>
<name>A8EZC8_RICCK</name>